<dbReference type="EMBL" id="JAFBMS010000067">
    <property type="protein sequence ID" value="KAG9338441.1"/>
    <property type="molecule type" value="Genomic_DNA"/>
</dbReference>
<keyword evidence="9 12" id="KW-0472">Membrane</keyword>
<evidence type="ECO:0000256" key="10">
    <source>
        <dbReference type="ARBA" id="ARBA00023180"/>
    </source>
</evidence>
<dbReference type="Gene3D" id="1.20.120.1770">
    <property type="match status" value="1"/>
</dbReference>
<sequence length="559" mass="61829">MTRRLCILLAVATMFLVTAEGYRNGKVSASCDNMRPNHSHESNNGSSPYTITVDKNKFSPGDQIKVKIIASASGAKAFEGFLIEARDATNLDSAAAGTFKLVDPAISQLLKCGDIQGSAVSHTSKTKVKEIQVIWNAPKDSPPSIQFLATVVQHYNVFWVKIPGPVVTQSGVTPIPTRPTTTHTTTVITTPSVLPKPFTSDGCGSSKSCLRDPSECNPETDPKCFFLSFATEGQGVVFELSGQAEGYVSFALSLDKWMGNDDVYLCIRNGESVDIDPAYVKGRTHPVVDSQSELSDVAWRLADGVIQCKFRRDIYIPQDHHRFTLDKSYYLFLAHGRAEYGMVHKHDRQPLISANKKVITGAPENMSGSRSPLIMKFHAASTGIVFARYFKPSWPQHTIFGQKVWFQVHRTAMVLVVLLTCTAFVLAFIYRGGWSWHAGAHAYLGCTVTALTVLQPLMAIFRPPPDSASKVHYYCIKHISDTVERDREQDGREGAQSTEGDERESTEERKRKGRDEQQVTGEEKGGILLHYFSRLANSPASQRMAMALLRRAPENVSVY</sequence>
<evidence type="ECO:0000256" key="6">
    <source>
        <dbReference type="ARBA" id="ARBA00022982"/>
    </source>
</evidence>
<name>A0A8T2NHL4_9TELE</name>
<accession>A0A8T2NHL4</accession>
<feature type="region of interest" description="Disordered" evidence="11">
    <location>
        <begin position="485"/>
        <end position="520"/>
    </location>
</feature>
<feature type="transmembrane region" description="Helical" evidence="12">
    <location>
        <begin position="442"/>
        <end position="461"/>
    </location>
</feature>
<protein>
    <recommendedName>
        <fullName evidence="18">Ferric-chelate reductase 1</fullName>
    </recommendedName>
</protein>
<keyword evidence="4" id="KW-0813">Transport</keyword>
<dbReference type="PROSITE" id="PS51019">
    <property type="entry name" value="REELIN"/>
    <property type="match status" value="1"/>
</dbReference>
<dbReference type="CDD" id="cd09628">
    <property type="entry name" value="DOMON_SDR_2_like"/>
    <property type="match status" value="1"/>
</dbReference>
<dbReference type="SMART" id="SM00665">
    <property type="entry name" value="B561"/>
    <property type="match status" value="1"/>
</dbReference>
<proteinExistence type="inferred from homology"/>
<dbReference type="FunFam" id="2.60.40.4060:FF:000003">
    <property type="entry name" value="Ferric chelate reductase 1"/>
    <property type="match status" value="1"/>
</dbReference>
<dbReference type="InterPro" id="IPR005018">
    <property type="entry name" value="DOMON_domain"/>
</dbReference>
<keyword evidence="5 12" id="KW-0812">Transmembrane</keyword>
<evidence type="ECO:0000256" key="5">
    <source>
        <dbReference type="ARBA" id="ARBA00022692"/>
    </source>
</evidence>
<keyword evidence="17" id="KW-1185">Reference proteome</keyword>
<evidence type="ECO:0000256" key="3">
    <source>
        <dbReference type="ARBA" id="ARBA00009195"/>
    </source>
</evidence>
<evidence type="ECO:0000256" key="8">
    <source>
        <dbReference type="ARBA" id="ARBA00023004"/>
    </source>
</evidence>
<dbReference type="Proteomes" id="UP000824540">
    <property type="component" value="Unassembled WGS sequence"/>
</dbReference>
<evidence type="ECO:0000313" key="17">
    <source>
        <dbReference type="Proteomes" id="UP000824540"/>
    </source>
</evidence>
<dbReference type="InterPro" id="IPR051237">
    <property type="entry name" value="Ferric-chelate_Red/DefProt"/>
</dbReference>
<feature type="domain" description="DOMON" evidence="14">
    <location>
        <begin position="223"/>
        <end position="336"/>
    </location>
</feature>
<feature type="domain" description="Reelin" evidence="15">
    <location>
        <begin position="12"/>
        <end position="184"/>
    </location>
</feature>
<organism evidence="16 17">
    <name type="scientific">Albula glossodonta</name>
    <name type="common">roundjaw bonefish</name>
    <dbReference type="NCBI Taxonomy" id="121402"/>
    <lineage>
        <taxon>Eukaryota</taxon>
        <taxon>Metazoa</taxon>
        <taxon>Chordata</taxon>
        <taxon>Craniata</taxon>
        <taxon>Vertebrata</taxon>
        <taxon>Euteleostomi</taxon>
        <taxon>Actinopterygii</taxon>
        <taxon>Neopterygii</taxon>
        <taxon>Teleostei</taxon>
        <taxon>Albuliformes</taxon>
        <taxon>Albulidae</taxon>
        <taxon>Albula</taxon>
    </lineage>
</organism>
<comment type="caution">
    <text evidence="16">The sequence shown here is derived from an EMBL/GenBank/DDBJ whole genome shotgun (WGS) entry which is preliminary data.</text>
</comment>
<evidence type="ECO:0008006" key="18">
    <source>
        <dbReference type="Google" id="ProtNLM"/>
    </source>
</evidence>
<feature type="chain" id="PRO_5035788921" description="Ferric-chelate reductase 1" evidence="13">
    <location>
        <begin position="22"/>
        <end position="559"/>
    </location>
</feature>
<keyword evidence="13" id="KW-0732">Signal</keyword>
<dbReference type="InterPro" id="IPR002861">
    <property type="entry name" value="Reeler_dom"/>
</dbReference>
<dbReference type="PANTHER" id="PTHR45828">
    <property type="entry name" value="CYTOCHROME B561/FERRIC REDUCTASE TRANSMEMBRANE"/>
    <property type="match status" value="1"/>
</dbReference>
<dbReference type="CDD" id="cd08760">
    <property type="entry name" value="Cyt_b561_FRRS1_like"/>
    <property type="match status" value="1"/>
</dbReference>
<reference evidence="16" key="1">
    <citation type="thesis" date="2021" institute="BYU ScholarsArchive" country="Provo, UT, USA">
        <title>Applications of and Algorithms for Genome Assembly and Genomic Analyses with an Emphasis on Marine Teleosts.</title>
        <authorList>
            <person name="Pickett B.D."/>
        </authorList>
    </citation>
    <scope>NUCLEOTIDE SEQUENCE</scope>
    <source>
        <strain evidence="16">HI-2016</strain>
    </source>
</reference>
<dbReference type="CDD" id="cd08544">
    <property type="entry name" value="Reeler"/>
    <property type="match status" value="1"/>
</dbReference>
<evidence type="ECO:0000256" key="7">
    <source>
        <dbReference type="ARBA" id="ARBA00022989"/>
    </source>
</evidence>
<dbReference type="AlphaFoldDB" id="A0A8T2NHL4"/>
<evidence type="ECO:0000259" key="14">
    <source>
        <dbReference type="PROSITE" id="PS50836"/>
    </source>
</evidence>
<keyword evidence="10" id="KW-0325">Glycoprotein</keyword>
<gene>
    <name evidence="16" type="ORF">JZ751_025845</name>
</gene>
<evidence type="ECO:0000259" key="15">
    <source>
        <dbReference type="PROSITE" id="PS51019"/>
    </source>
</evidence>
<dbReference type="PANTHER" id="PTHR45828:SF3">
    <property type="entry name" value="FERRIC-CHELATE REDUCTASE 1"/>
    <property type="match status" value="1"/>
</dbReference>
<dbReference type="SMART" id="SM00664">
    <property type="entry name" value="DoH"/>
    <property type="match status" value="1"/>
</dbReference>
<evidence type="ECO:0000256" key="2">
    <source>
        <dbReference type="ARBA" id="ARBA00004141"/>
    </source>
</evidence>
<keyword evidence="7 12" id="KW-1133">Transmembrane helix</keyword>
<feature type="compositionally biased region" description="Basic and acidic residues" evidence="11">
    <location>
        <begin position="506"/>
        <end position="520"/>
    </location>
</feature>
<dbReference type="InterPro" id="IPR006593">
    <property type="entry name" value="Cyt_b561/ferric_Rdtase_TM"/>
</dbReference>
<comment type="similarity">
    <text evidence="3">Belongs to the FRRS1 family.</text>
</comment>
<keyword evidence="6" id="KW-0249">Electron transport</keyword>
<evidence type="ECO:0000256" key="1">
    <source>
        <dbReference type="ARBA" id="ARBA00001970"/>
    </source>
</evidence>
<dbReference type="GO" id="GO:0016020">
    <property type="term" value="C:membrane"/>
    <property type="evidence" value="ECO:0007669"/>
    <property type="project" value="UniProtKB-SubCell"/>
</dbReference>
<dbReference type="PROSITE" id="PS50836">
    <property type="entry name" value="DOMON"/>
    <property type="match status" value="1"/>
</dbReference>
<evidence type="ECO:0000256" key="4">
    <source>
        <dbReference type="ARBA" id="ARBA00022448"/>
    </source>
</evidence>
<feature type="signal peptide" evidence="13">
    <location>
        <begin position="1"/>
        <end position="21"/>
    </location>
</feature>
<dbReference type="OrthoDB" id="6372137at2759"/>
<evidence type="ECO:0000313" key="16">
    <source>
        <dbReference type="EMBL" id="KAG9338441.1"/>
    </source>
</evidence>
<evidence type="ECO:0000256" key="9">
    <source>
        <dbReference type="ARBA" id="ARBA00023136"/>
    </source>
</evidence>
<evidence type="ECO:0000256" key="11">
    <source>
        <dbReference type="SAM" id="MobiDB-lite"/>
    </source>
</evidence>
<dbReference type="Pfam" id="PF02014">
    <property type="entry name" value="Reeler"/>
    <property type="match status" value="1"/>
</dbReference>
<dbReference type="Gene3D" id="2.60.40.4060">
    <property type="entry name" value="Reeler domain"/>
    <property type="match status" value="1"/>
</dbReference>
<evidence type="ECO:0000256" key="13">
    <source>
        <dbReference type="SAM" id="SignalP"/>
    </source>
</evidence>
<evidence type="ECO:0000256" key="12">
    <source>
        <dbReference type="SAM" id="Phobius"/>
    </source>
</evidence>
<comment type="subcellular location">
    <subcellularLocation>
        <location evidence="2">Membrane</location>
        <topology evidence="2">Multi-pass membrane protein</topology>
    </subcellularLocation>
</comment>
<dbReference type="InterPro" id="IPR042307">
    <property type="entry name" value="Reeler_sf"/>
</dbReference>
<feature type="transmembrane region" description="Helical" evidence="12">
    <location>
        <begin position="411"/>
        <end position="430"/>
    </location>
</feature>
<dbReference type="Pfam" id="PF03351">
    <property type="entry name" value="DOMON"/>
    <property type="match status" value="1"/>
</dbReference>
<keyword evidence="8" id="KW-0408">Iron</keyword>
<comment type="cofactor">
    <cofactor evidence="1">
        <name>heme b</name>
        <dbReference type="ChEBI" id="CHEBI:60344"/>
    </cofactor>
</comment>